<dbReference type="Proteomes" id="UP000193404">
    <property type="component" value="Chromosome"/>
</dbReference>
<feature type="transmembrane region" description="Helical" evidence="1">
    <location>
        <begin position="100"/>
        <end position="120"/>
    </location>
</feature>
<proteinExistence type="predicted"/>
<dbReference type="OrthoDB" id="34774at2157"/>
<dbReference type="RefSeq" id="WP_148691124.1">
    <property type="nucleotide sequence ID" value="NZ_CP020477.1"/>
</dbReference>
<feature type="transmembrane region" description="Helical" evidence="1">
    <location>
        <begin position="59"/>
        <end position="80"/>
    </location>
</feature>
<organism evidence="2 3">
    <name type="scientific">Acidianus manzaensis</name>
    <dbReference type="NCBI Taxonomy" id="282676"/>
    <lineage>
        <taxon>Archaea</taxon>
        <taxon>Thermoproteota</taxon>
        <taxon>Thermoprotei</taxon>
        <taxon>Sulfolobales</taxon>
        <taxon>Sulfolobaceae</taxon>
        <taxon>Acidianus</taxon>
    </lineage>
</organism>
<evidence type="ECO:0000313" key="3">
    <source>
        <dbReference type="Proteomes" id="UP000193404"/>
    </source>
</evidence>
<gene>
    <name evidence="2" type="ORF">B6F84_04475</name>
</gene>
<dbReference type="GeneID" id="41590149"/>
<feature type="transmembrane region" description="Helical" evidence="1">
    <location>
        <begin position="6"/>
        <end position="25"/>
    </location>
</feature>
<feature type="transmembrane region" description="Helical" evidence="1">
    <location>
        <begin position="132"/>
        <end position="152"/>
    </location>
</feature>
<evidence type="ECO:0008006" key="4">
    <source>
        <dbReference type="Google" id="ProtNLM"/>
    </source>
</evidence>
<reference evidence="2 3" key="1">
    <citation type="submission" date="2017-03" db="EMBL/GenBank/DDBJ databases">
        <title>Sulfur activation and transportation mechanism of thermophilic Archaea Acidianus manzaensis YN-25.</title>
        <authorList>
            <person name="Ma Y."/>
            <person name="Yang Y."/>
            <person name="Xia J."/>
        </authorList>
    </citation>
    <scope>NUCLEOTIDE SEQUENCE [LARGE SCALE GENOMIC DNA]</scope>
    <source>
        <strain evidence="2 3">YN-25</strain>
    </source>
</reference>
<keyword evidence="1" id="KW-0812">Transmembrane</keyword>
<keyword evidence="1" id="KW-1133">Transmembrane helix</keyword>
<dbReference type="EMBL" id="CP020477">
    <property type="protein sequence ID" value="ARM75358.1"/>
    <property type="molecule type" value="Genomic_DNA"/>
</dbReference>
<dbReference type="AlphaFoldDB" id="A0A1W6JYM1"/>
<dbReference type="KEGG" id="aman:B6F84_04475"/>
<protein>
    <recommendedName>
        <fullName evidence="4">DUF1453 domain-containing protein</fullName>
    </recommendedName>
</protein>
<keyword evidence="1" id="KW-0472">Membrane</keyword>
<evidence type="ECO:0000313" key="2">
    <source>
        <dbReference type="EMBL" id="ARM75358.1"/>
    </source>
</evidence>
<keyword evidence="3" id="KW-1185">Reference proteome</keyword>
<dbReference type="Pfam" id="PF07301">
    <property type="entry name" value="DUF1453"/>
    <property type="match status" value="1"/>
</dbReference>
<name>A0A1W6JYM1_9CREN</name>
<evidence type="ECO:0000256" key="1">
    <source>
        <dbReference type="SAM" id="Phobius"/>
    </source>
</evidence>
<feature type="transmembrane region" description="Helical" evidence="1">
    <location>
        <begin position="37"/>
        <end position="53"/>
    </location>
</feature>
<accession>A0A1W6JYM1</accession>
<dbReference type="InterPro" id="IPR058247">
    <property type="entry name" value="DUF1453"/>
</dbReference>
<sequence>MINSTQLTDIYLAVFAVIIFLSSLRSIRGRKYKLGKLFLRPILYLLLGAFLAFSDLFLFPIYIFLLFLIFSIIFGVLIGLKLGKATVFYKNSELYYKRSLVTYIIWLILFLGRISIEILGSVNDLELVILDSMLMLSAGLLIGESYQVITFVRKMKKYEI</sequence>